<accession>A0A813FC40</accession>
<dbReference type="NCBIfam" id="TIGR00756">
    <property type="entry name" value="PPR"/>
    <property type="match status" value="4"/>
</dbReference>
<comment type="caution">
    <text evidence="3">The sequence shown here is derived from an EMBL/GenBank/DDBJ whole genome shotgun (WGS) entry which is preliminary data.</text>
</comment>
<evidence type="ECO:0000313" key="3">
    <source>
        <dbReference type="EMBL" id="CAE8610806.1"/>
    </source>
</evidence>
<dbReference type="Pfam" id="PF13812">
    <property type="entry name" value="PPR_3"/>
    <property type="match status" value="3"/>
</dbReference>
<evidence type="ECO:0008006" key="5">
    <source>
        <dbReference type="Google" id="ProtNLM"/>
    </source>
</evidence>
<feature type="repeat" description="PPR" evidence="2">
    <location>
        <begin position="213"/>
        <end position="247"/>
    </location>
</feature>
<protein>
    <recommendedName>
        <fullName evidence="5">Pentacotripeptide-repeat region of PRORP domain-containing protein</fullName>
    </recommendedName>
</protein>
<feature type="repeat" description="PPR" evidence="2">
    <location>
        <begin position="38"/>
        <end position="72"/>
    </location>
</feature>
<name>A0A813FC40_POLGL</name>
<dbReference type="PANTHER" id="PTHR47447">
    <property type="entry name" value="OS03G0856100 PROTEIN"/>
    <property type="match status" value="1"/>
</dbReference>
<feature type="repeat" description="PPR" evidence="2">
    <location>
        <begin position="143"/>
        <end position="177"/>
    </location>
</feature>
<evidence type="ECO:0000256" key="2">
    <source>
        <dbReference type="PROSITE-ProRule" id="PRU00708"/>
    </source>
</evidence>
<reference evidence="3" key="1">
    <citation type="submission" date="2021-02" db="EMBL/GenBank/DDBJ databases">
        <authorList>
            <person name="Dougan E. K."/>
            <person name="Rhodes N."/>
            <person name="Thang M."/>
            <person name="Chan C."/>
        </authorList>
    </citation>
    <scope>NUCLEOTIDE SEQUENCE</scope>
</reference>
<dbReference type="PANTHER" id="PTHR47447:SF17">
    <property type="entry name" value="OS12G0638900 PROTEIN"/>
    <property type="match status" value="1"/>
</dbReference>
<evidence type="ECO:0000256" key="1">
    <source>
        <dbReference type="ARBA" id="ARBA00022737"/>
    </source>
</evidence>
<dbReference type="InterPro" id="IPR002885">
    <property type="entry name" value="PPR_rpt"/>
</dbReference>
<dbReference type="Proteomes" id="UP000654075">
    <property type="component" value="Unassembled WGS sequence"/>
</dbReference>
<feature type="repeat" description="PPR" evidence="2">
    <location>
        <begin position="178"/>
        <end position="212"/>
    </location>
</feature>
<sequence>MVDKSLGEWWGVADGGLGDWGWGVRAAAGGGGGWQTSDSVTHGIAINAAAKAGNAVLAAQRLEEMERAGLKPSVVPYTSVICAFASQGDADRTSFWLRRLLERGLALDAVAYSALIAAAGRGGDLAAATRWLDEMLCAGLSPGLAAYSALASCCARLGDAPGAAGWLKEMRRVGLTPDEVAFTSVISSCSRSGAPQEAAAWLEQMSTSELRPNAVSYTAVISGFARKGDVKHAEEWLGKMLGAGLAADEVTFSVLVAGHARTGDVEGARRIVSDMAAANLRPNVVTWTSLISACAAARPKRPEESERLFRQMVRHAGLGELHVDGPSSRGTAAELVMRALVSEADEPAVIGGSLRWLADPYHRLNTCLSWLAELVPQDLPATFFVYEACDSDDSSVDGALDDLRAAGGGVDVQQKAAPGFAKATGGECSPRGVLQHVTEAAVAEPPAFTVFLPSEPPDEAEQRLLALVFNSLAHRTLDVEFLGLGRRRAPPQAASDCDAAMLRQHLGLNSHPQGYAGARFLVSADRLRESRERCQQLLEAVRAPPAECRGSEDAEQRASRALVSSWHVVFGEGPRPPVRSDDHRLPVFLRLPDGPSGFAETRMPKSSAYLSWASKGIV</sequence>
<dbReference type="PROSITE" id="PS51375">
    <property type="entry name" value="PPR"/>
    <property type="match status" value="7"/>
</dbReference>
<dbReference type="Pfam" id="PF13041">
    <property type="entry name" value="PPR_2"/>
    <property type="match status" value="1"/>
</dbReference>
<proteinExistence type="predicted"/>
<evidence type="ECO:0000313" key="4">
    <source>
        <dbReference type="Proteomes" id="UP000654075"/>
    </source>
</evidence>
<dbReference type="OrthoDB" id="437784at2759"/>
<feature type="repeat" description="PPR" evidence="2">
    <location>
        <begin position="248"/>
        <end position="282"/>
    </location>
</feature>
<feature type="repeat" description="PPR" evidence="2">
    <location>
        <begin position="283"/>
        <end position="315"/>
    </location>
</feature>
<organism evidence="3 4">
    <name type="scientific">Polarella glacialis</name>
    <name type="common">Dinoflagellate</name>
    <dbReference type="NCBI Taxonomy" id="89957"/>
    <lineage>
        <taxon>Eukaryota</taxon>
        <taxon>Sar</taxon>
        <taxon>Alveolata</taxon>
        <taxon>Dinophyceae</taxon>
        <taxon>Suessiales</taxon>
        <taxon>Suessiaceae</taxon>
        <taxon>Polarella</taxon>
    </lineage>
</organism>
<dbReference type="Pfam" id="PF01535">
    <property type="entry name" value="PPR"/>
    <property type="match status" value="1"/>
</dbReference>
<dbReference type="InterPro" id="IPR011990">
    <property type="entry name" value="TPR-like_helical_dom_sf"/>
</dbReference>
<keyword evidence="4" id="KW-1185">Reference proteome</keyword>
<dbReference type="Gene3D" id="1.25.40.10">
    <property type="entry name" value="Tetratricopeptide repeat domain"/>
    <property type="match status" value="2"/>
</dbReference>
<dbReference type="AlphaFoldDB" id="A0A813FC40"/>
<keyword evidence="1" id="KW-0677">Repeat</keyword>
<gene>
    <name evidence="3" type="ORF">PGLA1383_LOCUS28617</name>
</gene>
<dbReference type="EMBL" id="CAJNNV010024841">
    <property type="protein sequence ID" value="CAE8610806.1"/>
    <property type="molecule type" value="Genomic_DNA"/>
</dbReference>
<feature type="repeat" description="PPR" evidence="2">
    <location>
        <begin position="108"/>
        <end position="142"/>
    </location>
</feature>